<organism evidence="1 2">
    <name type="scientific">Schistosoma japonicum</name>
    <name type="common">Blood fluke</name>
    <dbReference type="NCBI Taxonomy" id="6182"/>
    <lineage>
        <taxon>Eukaryota</taxon>
        <taxon>Metazoa</taxon>
        <taxon>Spiralia</taxon>
        <taxon>Lophotrochozoa</taxon>
        <taxon>Platyhelminthes</taxon>
        <taxon>Trematoda</taxon>
        <taxon>Digenea</taxon>
        <taxon>Strigeidida</taxon>
        <taxon>Schistosomatoidea</taxon>
        <taxon>Schistosomatidae</taxon>
        <taxon>Schistosoma</taxon>
    </lineage>
</organism>
<sequence>MRIICQSVDGVDEDEWGLCVLDEKVLWSVCQLVKEKFVVGDMSGDEDELCVVERVEFGGGCDALICESEFSVVIKMNEWMRKNSVVDCGMELEMGMDAICEYKLSLGCSNVVVRCSNRSDERIICQSVDVWMKMNGDCVYWMRRCCGQFVSWSRKICTEFVVGDMSGDEDELCVVERVEFGGGCDALICESEFSVVIKMNEWMRKNSVVDCGMELEMGMDAICEYKLSLGCSNVVVRCSNRSDERIICQSVDVWMKMNGDCVYWMRRCCGQFVSWSRKICTEFVVGDMSGDEDELCVVERVEFGGGCDALICESEFSVVIKMNEWMRKNSVVDCGMELEMGMDAICEYKLSLGCSNVVVRCSSM</sequence>
<dbReference type="EMBL" id="SKCS01000160">
    <property type="protein sequence ID" value="TNN14927.1"/>
    <property type="molecule type" value="Genomic_DNA"/>
</dbReference>
<keyword evidence="2" id="KW-1185">Reference proteome</keyword>
<protein>
    <submittedName>
        <fullName evidence="1">Uncharacterized protein</fullName>
    </submittedName>
</protein>
<gene>
    <name evidence="1" type="ORF">EWB00_001731</name>
</gene>
<proteinExistence type="predicted"/>
<name>A0A4Z2DEL0_SCHJA</name>
<dbReference type="AlphaFoldDB" id="A0A4Z2DEL0"/>
<reference evidence="1 2" key="1">
    <citation type="submission" date="2019-03" db="EMBL/GenBank/DDBJ databases">
        <title>An improved genome assembly of the fluke Schistosoma japonicum.</title>
        <authorList>
            <person name="Hu W."/>
            <person name="Luo F."/>
            <person name="Yin M."/>
            <person name="Mo X."/>
            <person name="Sun C."/>
            <person name="Wu Q."/>
            <person name="Zhu B."/>
            <person name="Xiang M."/>
            <person name="Wang J."/>
            <person name="Wang Y."/>
            <person name="Zhang T."/>
            <person name="Xu B."/>
            <person name="Zheng H."/>
            <person name="Feng Z."/>
        </authorList>
    </citation>
    <scope>NUCLEOTIDE SEQUENCE [LARGE SCALE GENOMIC DNA]</scope>
    <source>
        <strain evidence="1">HuSjv2</strain>
        <tissue evidence="1">Worms</tissue>
    </source>
</reference>
<evidence type="ECO:0000313" key="1">
    <source>
        <dbReference type="EMBL" id="TNN14927.1"/>
    </source>
</evidence>
<accession>A0A4Z2DEL0</accession>
<comment type="caution">
    <text evidence="1">The sequence shown here is derived from an EMBL/GenBank/DDBJ whole genome shotgun (WGS) entry which is preliminary data.</text>
</comment>
<dbReference type="Proteomes" id="UP000311919">
    <property type="component" value="Unassembled WGS sequence"/>
</dbReference>
<evidence type="ECO:0000313" key="2">
    <source>
        <dbReference type="Proteomes" id="UP000311919"/>
    </source>
</evidence>